<dbReference type="PANTHER" id="PTHR43649:SF27">
    <property type="entry name" value="EXTRACELLULAR SOLUTE-BINDING PROTEIN FAMILY 1"/>
    <property type="match status" value="1"/>
</dbReference>
<organism evidence="1 2">
    <name type="scientific">Acholeplasma laidlawii</name>
    <dbReference type="NCBI Taxonomy" id="2148"/>
    <lineage>
        <taxon>Bacteria</taxon>
        <taxon>Bacillati</taxon>
        <taxon>Mycoplasmatota</taxon>
        <taxon>Mollicutes</taxon>
        <taxon>Acholeplasmatales</taxon>
        <taxon>Acholeplasmataceae</taxon>
        <taxon>Acholeplasma</taxon>
    </lineage>
</organism>
<dbReference type="OMA" id="WWISTET"/>
<dbReference type="PANTHER" id="PTHR43649">
    <property type="entry name" value="ARABINOSE-BINDING PROTEIN-RELATED"/>
    <property type="match status" value="1"/>
</dbReference>
<gene>
    <name evidence="1" type="ORF">FNV44_01975</name>
</gene>
<dbReference type="Gene3D" id="2.60.120.260">
    <property type="entry name" value="Galactose-binding domain-like"/>
    <property type="match status" value="1"/>
</dbReference>
<dbReference type="AlphaFoldDB" id="A0A553II09"/>
<accession>A0A553II09</accession>
<proteinExistence type="predicted"/>
<dbReference type="Gene3D" id="3.40.190.10">
    <property type="entry name" value="Periplasmic binding protein-like II"/>
    <property type="match status" value="1"/>
</dbReference>
<dbReference type="RefSeq" id="WP_012242671.1">
    <property type="nucleotide sequence ID" value="NZ_JACAOE010000001.1"/>
</dbReference>
<evidence type="ECO:0000313" key="2">
    <source>
        <dbReference type="Proteomes" id="UP000315938"/>
    </source>
</evidence>
<dbReference type="SUPFAM" id="SSF53850">
    <property type="entry name" value="Periplasmic binding protein-like II"/>
    <property type="match status" value="1"/>
</dbReference>
<comment type="caution">
    <text evidence="1">The sequence shown here is derived from an EMBL/GenBank/DDBJ whole genome shotgun (WGS) entry which is preliminary data.</text>
</comment>
<dbReference type="InterPro" id="IPR050490">
    <property type="entry name" value="Bact_solute-bd_prot1"/>
</dbReference>
<dbReference type="InterPro" id="IPR006059">
    <property type="entry name" value="SBP"/>
</dbReference>
<dbReference type="EMBL" id="VKID01000001">
    <property type="protein sequence ID" value="TRX99829.1"/>
    <property type="molecule type" value="Genomic_DNA"/>
</dbReference>
<sequence>MMGKIKRSIVWGLATVLLVFAIIYFTRGTSIYKPDGTITNDLVSETKTLLNASINNARYTYVDYLSDHQQNVDYGLSTITASLTNSDALIDSENMQYSLIMTKDKIATYEIEIQEAGYYHVGMNYKVSNATLNQITIALKINDESYYQEMQTIELPIIWQDESKNYLTDRYGDEVLPNQIIMDDWQYVAAYNNTYISIDPLLFYFKQGLNQLTIENTSSSKFIIGDIDVFKPVLQIDYDTYINQNNYEIIDGIIDIDATNYSYKNSSYVQAYSEVNPSVLPFDPVYKKLNVIDGRTWQRPGQSLTYEVNVEKSGLYKLAFRYSNPKADFPVFRSIKINGQIPFNEVRAYQFKSTKAGNWRVETLGNEQTDYYFYFQSGKNTITLRAESEPVQEAVRNIQMLIDHINTFTLEIRKITGKEVDKNRTWRFSEQMPESKAYLESYILLLKASIDELSLFAPNGAKSATISNLQKSLSRAENIYKDYNRLPLYLEDLVGGTGSINQFLGDILDTLNNQQMYLNQLHLYNNTRLRKANPNIFESLYAGTQSFIASFSSNKYALTKEDGVLDVWVNRPITYVDMMQKMADQTFTPQTGIQVKISVMPDANKLVMASAANQQPDVALGLASYMPFDLAIRNSAYDLTSFDDYWEFASQFAPGAFVPYILNDKAYALPETLDFNVVMYRKDIFDALNFMVPDTWEEVIQILPELQKYGMNFYHPIAGGTAIKWFYQTSGFIYQFGGNIYSEDGLRTSINEKEAVQGLTFLNQLFTNYALPEQVVSFYNSFRYATLPIGIADFGTYQLIKNAAPELTGMWEIAPYPSITTEAAGTNRHYIANGTAGMIMNETDQPDDAWDFLKWWMSTETQSQFSFNLQSTYGPTYAWISGNINAFMASPFSEKDKEVILEQIKWLIDVPRTPGQYMLERSISDIWNTAVFDGTPTGIAVDRYTILINREMRKKMIEFGFLDNEGNLIKPYVIRDITWVRNQMLDASGGYHGSND</sequence>
<dbReference type="Pfam" id="PF01547">
    <property type="entry name" value="SBP_bac_1"/>
    <property type="match status" value="1"/>
</dbReference>
<reference evidence="1 2" key="1">
    <citation type="submission" date="2019-07" db="EMBL/GenBank/DDBJ databases">
        <title>Genome sequence of Acholeplasma laidlawii strain with increased resistance to erythromycin.</title>
        <authorList>
            <person name="Medvedeva E.S."/>
            <person name="Baranova N.B."/>
            <person name="Siniagina M.N."/>
            <person name="Mouzykantov A."/>
            <person name="Chernova O.A."/>
            <person name="Chernov V.M."/>
        </authorList>
    </citation>
    <scope>NUCLEOTIDE SEQUENCE [LARGE SCALE GENOMIC DNA]</scope>
    <source>
        <strain evidence="1 2">PG8REry</strain>
    </source>
</reference>
<dbReference type="GeneID" id="41338886"/>
<evidence type="ECO:0000313" key="1">
    <source>
        <dbReference type="EMBL" id="TRX99829.1"/>
    </source>
</evidence>
<dbReference type="Proteomes" id="UP000315938">
    <property type="component" value="Unassembled WGS sequence"/>
</dbReference>
<name>A0A553II09_ACHLA</name>
<protein>
    <submittedName>
        <fullName evidence="1">Extracellular solute-binding protein</fullName>
    </submittedName>
</protein>